<dbReference type="EMBL" id="CP024045">
    <property type="protein sequence ID" value="AXR76186.1"/>
    <property type="molecule type" value="Genomic_DNA"/>
</dbReference>
<geneLocation type="plasmid" evidence="2">
    <name>paarc1-01</name>
</geneLocation>
<evidence type="ECO:0000313" key="1">
    <source>
        <dbReference type="EMBL" id="AXR76186.1"/>
    </source>
</evidence>
<evidence type="ECO:0000313" key="2">
    <source>
        <dbReference type="Proteomes" id="UP000258707"/>
    </source>
</evidence>
<sequence>MILEVQQTRGHHVVLGADEEFCETVVSACELRGEWFETHGDKEIGNRLDAIATIWMVGRRHRRVHTRVAWLAFAADACEWYAQSLQRTREYELGWRAKDACRQLKSLLREHRQINARNYELRARR</sequence>
<proteinExistence type="predicted"/>
<dbReference type="AlphaFoldDB" id="A0A346P9J1"/>
<accession>A0A346P9J1</accession>
<dbReference type="Proteomes" id="UP000258707">
    <property type="component" value="Plasmid pAArc1-01"/>
</dbReference>
<gene>
    <name evidence="1" type="ORF">AArc1_4069</name>
</gene>
<name>A0A346P9J1_9EURY</name>
<dbReference type="KEGG" id="nan:AArc1_4069"/>
<keyword evidence="1" id="KW-0614">Plasmid</keyword>
<organism evidence="1 2">
    <name type="scientific">Natrarchaeobaculum sulfurireducens</name>
    <dbReference type="NCBI Taxonomy" id="2044521"/>
    <lineage>
        <taxon>Archaea</taxon>
        <taxon>Methanobacteriati</taxon>
        <taxon>Methanobacteriota</taxon>
        <taxon>Stenosarchaea group</taxon>
        <taxon>Halobacteria</taxon>
        <taxon>Halobacteriales</taxon>
        <taxon>Natrialbaceae</taxon>
        <taxon>Natrarchaeobaculum</taxon>
    </lineage>
</organism>
<protein>
    <submittedName>
        <fullName evidence="1">Uncharacterized protein</fullName>
    </submittedName>
</protein>
<reference evidence="1 2" key="1">
    <citation type="submission" date="2017-10" db="EMBL/GenBank/DDBJ databases">
        <title>Phenotypic and genomic properties of facultatively anaerobic sulfur-reducing natronoarchaea from hypersaline soda lakes.</title>
        <authorList>
            <person name="Sorokin D.Y."/>
            <person name="Kublanov I.V."/>
            <person name="Roman P."/>
            <person name="Sinninghe Damste J.S."/>
            <person name="Golyshin P.N."/>
            <person name="Rojo D."/>
            <person name="Ciordia S."/>
            <person name="Mena Md.C."/>
            <person name="Ferrer M."/>
            <person name="Messina E."/>
            <person name="Smedile F."/>
            <person name="La Spada G."/>
            <person name="La Cono V."/>
            <person name="Yakimov M.M."/>
        </authorList>
    </citation>
    <scope>NUCLEOTIDE SEQUENCE [LARGE SCALE GENOMIC DNA]</scope>
    <source>
        <strain evidence="1 2">AArc1</strain>
        <plasmid evidence="2">paarc1-01</plasmid>
    </source>
</reference>